<dbReference type="EMBL" id="BAAARB010000003">
    <property type="protein sequence ID" value="GAA2371831.1"/>
    <property type="molecule type" value="Genomic_DNA"/>
</dbReference>
<evidence type="ECO:0000313" key="2">
    <source>
        <dbReference type="Proteomes" id="UP001501170"/>
    </source>
</evidence>
<sequence length="269" mass="28686">MNEPSAPGRARTPARPVLIIAAVAVLVLLASLFAVRAMLGGSAPDSPGGLSLSADGGEVKAVWNGVSGADEYLLIRDDGVVVYSGPDTTAVDRTAGTGDHRYRLRAADSGRWSADGAESKVTVVSGWGELGPLAAQFPRLLPQTPEATGWQDLTCRSMVRAMPAERGPSNTGSGRALVKSRMHCFNSEMVIQPAWMTSKDATDQVFTDISKNASPESIGWRHGTGYVVESEHAAYLRLADRDDVVFTVLLDRGGRRELLDVANRLPIDE</sequence>
<name>A0ABN3H8S4_9ACTN</name>
<evidence type="ECO:0000313" key="1">
    <source>
        <dbReference type="EMBL" id="GAA2371831.1"/>
    </source>
</evidence>
<dbReference type="Proteomes" id="UP001501170">
    <property type="component" value="Unassembled WGS sequence"/>
</dbReference>
<dbReference type="RefSeq" id="WP_062365935.1">
    <property type="nucleotide sequence ID" value="NZ_BAAARB010000003.1"/>
</dbReference>
<keyword evidence="2" id="KW-1185">Reference proteome</keyword>
<proteinExistence type="predicted"/>
<reference evidence="1 2" key="1">
    <citation type="journal article" date="2019" name="Int. J. Syst. Evol. Microbiol.">
        <title>The Global Catalogue of Microorganisms (GCM) 10K type strain sequencing project: providing services to taxonomists for standard genome sequencing and annotation.</title>
        <authorList>
            <consortium name="The Broad Institute Genomics Platform"/>
            <consortium name="The Broad Institute Genome Sequencing Center for Infectious Disease"/>
            <person name="Wu L."/>
            <person name="Ma J."/>
        </authorList>
    </citation>
    <scope>NUCLEOTIDE SEQUENCE [LARGE SCALE GENOMIC DNA]</scope>
    <source>
        <strain evidence="1 2">JCM 16227</strain>
    </source>
</reference>
<protein>
    <submittedName>
        <fullName evidence="1">Uncharacterized protein</fullName>
    </submittedName>
</protein>
<organism evidence="1 2">
    <name type="scientific">Gordonia cholesterolivorans</name>
    <dbReference type="NCBI Taxonomy" id="559625"/>
    <lineage>
        <taxon>Bacteria</taxon>
        <taxon>Bacillati</taxon>
        <taxon>Actinomycetota</taxon>
        <taxon>Actinomycetes</taxon>
        <taxon>Mycobacteriales</taxon>
        <taxon>Gordoniaceae</taxon>
        <taxon>Gordonia</taxon>
    </lineage>
</organism>
<gene>
    <name evidence="1" type="ORF">GCM10009855_08930</name>
</gene>
<accession>A0ABN3H8S4</accession>
<comment type="caution">
    <text evidence="1">The sequence shown here is derived from an EMBL/GenBank/DDBJ whole genome shotgun (WGS) entry which is preliminary data.</text>
</comment>